<dbReference type="InterPro" id="IPR015421">
    <property type="entry name" value="PyrdxlP-dep_Trfase_major"/>
</dbReference>
<dbReference type="PANTHER" id="PTHR11601">
    <property type="entry name" value="CYSTEINE DESULFURYLASE FAMILY MEMBER"/>
    <property type="match status" value="1"/>
</dbReference>
<dbReference type="Gene3D" id="1.10.260.50">
    <property type="match status" value="1"/>
</dbReference>
<sequence length="388" mass="42188">MKTIYLDHAAATPLDPRVKRAMDRVACAYGNPSSVHRIGRDAKAFLDASHRDIGKSVGARSEEITLTGSGTESDNLAIFGIARAYADVGRHIITTNIEHHAVLRACQRLERDGFEVTYVGVKPNGIVDSDDIMKAIRPDTILVSVIYANNEIGTIQPIKEISKALKLYSSKAVKFHTDACQAVGYLDINVQNLGVDLMTINGSKIYGPKGTGALFVRRGTKIAPTILGGDQERGLRAGTENAALFSGFAVALKIADAKKKESKRLSVLRDHLIRRITTEISGAHLNGDPIRRLPNNINISLDNIDGEILMLALDLKGIEVSTGSACTVMSNEQSHVLQALQKAPQPYSSTAIKLEGNIRITLGRGTTKKDLDYTVEILKKEVTRLRNL</sequence>
<evidence type="ECO:0000256" key="1">
    <source>
        <dbReference type="ARBA" id="ARBA00001933"/>
    </source>
</evidence>
<dbReference type="FunFam" id="3.40.640.10:FF:000084">
    <property type="entry name" value="IscS-like cysteine desulfurase"/>
    <property type="match status" value="1"/>
</dbReference>
<dbReference type="GO" id="GO:0031071">
    <property type="term" value="F:cysteine desulfurase activity"/>
    <property type="evidence" value="ECO:0007669"/>
    <property type="project" value="UniProtKB-EC"/>
</dbReference>
<dbReference type="GO" id="GO:0046872">
    <property type="term" value="F:metal ion binding"/>
    <property type="evidence" value="ECO:0007669"/>
    <property type="project" value="UniProtKB-KW"/>
</dbReference>
<dbReference type="GO" id="GO:0051536">
    <property type="term" value="F:iron-sulfur cluster binding"/>
    <property type="evidence" value="ECO:0007669"/>
    <property type="project" value="UniProtKB-KW"/>
</dbReference>
<evidence type="ECO:0000256" key="6">
    <source>
        <dbReference type="ARBA" id="ARBA00023004"/>
    </source>
</evidence>
<comment type="cofactor">
    <cofactor evidence="1">
        <name>pyridoxal 5'-phosphate</name>
        <dbReference type="ChEBI" id="CHEBI:597326"/>
    </cofactor>
</comment>
<keyword evidence="6" id="KW-0408">Iron</keyword>
<protein>
    <recommendedName>
        <fullName evidence="9">Aminotransferase class V domain-containing protein</fullName>
    </recommendedName>
</protein>
<evidence type="ECO:0000256" key="5">
    <source>
        <dbReference type="ARBA" id="ARBA00022898"/>
    </source>
</evidence>
<dbReference type="Gene3D" id="3.90.1150.10">
    <property type="entry name" value="Aspartate Aminotransferase, domain 1"/>
    <property type="match status" value="1"/>
</dbReference>
<keyword evidence="4" id="KW-0479">Metal-binding</keyword>
<dbReference type="InterPro" id="IPR015424">
    <property type="entry name" value="PyrdxlP-dep_Trfase"/>
</dbReference>
<feature type="domain" description="Aminotransferase class V" evidence="9">
    <location>
        <begin position="4"/>
        <end position="373"/>
    </location>
</feature>
<keyword evidence="7" id="KW-0411">Iron-sulfur</keyword>
<dbReference type="EMBL" id="MGKP01000025">
    <property type="protein sequence ID" value="OGN27937.1"/>
    <property type="molecule type" value="Genomic_DNA"/>
</dbReference>
<organism evidence="10 11">
    <name type="scientific">Candidatus Yanofskybacteria bacterium RIFCSPLOWO2_01_FULL_49_25</name>
    <dbReference type="NCBI Taxonomy" id="1802701"/>
    <lineage>
        <taxon>Bacteria</taxon>
        <taxon>Candidatus Yanofskyibacteriota</taxon>
    </lineage>
</organism>
<comment type="catalytic activity">
    <reaction evidence="8">
        <text>(sulfur carrier)-H + L-cysteine = (sulfur carrier)-SH + L-alanine</text>
        <dbReference type="Rhea" id="RHEA:43892"/>
        <dbReference type="Rhea" id="RHEA-COMP:14737"/>
        <dbReference type="Rhea" id="RHEA-COMP:14739"/>
        <dbReference type="ChEBI" id="CHEBI:29917"/>
        <dbReference type="ChEBI" id="CHEBI:35235"/>
        <dbReference type="ChEBI" id="CHEBI:57972"/>
        <dbReference type="ChEBI" id="CHEBI:64428"/>
        <dbReference type="EC" id="2.8.1.7"/>
    </reaction>
</comment>
<accession>A0A1F8GR64</accession>
<dbReference type="PIRSF" id="PIRSF005572">
    <property type="entry name" value="NifS"/>
    <property type="match status" value="1"/>
</dbReference>
<evidence type="ECO:0000256" key="3">
    <source>
        <dbReference type="ARBA" id="ARBA00022679"/>
    </source>
</evidence>
<dbReference type="InterPro" id="IPR000192">
    <property type="entry name" value="Aminotrans_V_dom"/>
</dbReference>
<dbReference type="InterPro" id="IPR016454">
    <property type="entry name" value="Cysteine_dSase"/>
</dbReference>
<evidence type="ECO:0000256" key="7">
    <source>
        <dbReference type="ARBA" id="ARBA00023014"/>
    </source>
</evidence>
<name>A0A1F8GR64_9BACT</name>
<dbReference type="Proteomes" id="UP000179047">
    <property type="component" value="Unassembled WGS sequence"/>
</dbReference>
<evidence type="ECO:0000256" key="4">
    <source>
        <dbReference type="ARBA" id="ARBA00022723"/>
    </source>
</evidence>
<dbReference type="Gene3D" id="3.40.640.10">
    <property type="entry name" value="Type I PLP-dependent aspartate aminotransferase-like (Major domain)"/>
    <property type="match status" value="1"/>
</dbReference>
<dbReference type="PANTHER" id="PTHR11601:SF34">
    <property type="entry name" value="CYSTEINE DESULFURASE"/>
    <property type="match status" value="1"/>
</dbReference>
<evidence type="ECO:0000259" key="9">
    <source>
        <dbReference type="Pfam" id="PF00266"/>
    </source>
</evidence>
<dbReference type="Pfam" id="PF00266">
    <property type="entry name" value="Aminotran_5"/>
    <property type="match status" value="1"/>
</dbReference>
<dbReference type="SUPFAM" id="SSF53383">
    <property type="entry name" value="PLP-dependent transferases"/>
    <property type="match status" value="1"/>
</dbReference>
<evidence type="ECO:0000256" key="2">
    <source>
        <dbReference type="ARBA" id="ARBA00006490"/>
    </source>
</evidence>
<evidence type="ECO:0000313" key="10">
    <source>
        <dbReference type="EMBL" id="OGN27937.1"/>
    </source>
</evidence>
<proteinExistence type="inferred from homology"/>
<evidence type="ECO:0000256" key="8">
    <source>
        <dbReference type="ARBA" id="ARBA00050776"/>
    </source>
</evidence>
<dbReference type="STRING" id="1802701.A3A33_04225"/>
<evidence type="ECO:0000313" key="11">
    <source>
        <dbReference type="Proteomes" id="UP000179047"/>
    </source>
</evidence>
<keyword evidence="3" id="KW-0808">Transferase</keyword>
<reference evidence="10 11" key="1">
    <citation type="journal article" date="2016" name="Nat. Commun.">
        <title>Thousands of microbial genomes shed light on interconnected biogeochemical processes in an aquifer system.</title>
        <authorList>
            <person name="Anantharaman K."/>
            <person name="Brown C.T."/>
            <person name="Hug L.A."/>
            <person name="Sharon I."/>
            <person name="Castelle C.J."/>
            <person name="Probst A.J."/>
            <person name="Thomas B.C."/>
            <person name="Singh A."/>
            <person name="Wilkins M.J."/>
            <person name="Karaoz U."/>
            <person name="Brodie E.L."/>
            <person name="Williams K.H."/>
            <person name="Hubbard S.S."/>
            <person name="Banfield J.F."/>
        </authorList>
    </citation>
    <scope>NUCLEOTIDE SEQUENCE [LARGE SCALE GENOMIC DNA]</scope>
</reference>
<dbReference type="InterPro" id="IPR015422">
    <property type="entry name" value="PyrdxlP-dep_Trfase_small"/>
</dbReference>
<comment type="caution">
    <text evidence="10">The sequence shown here is derived from an EMBL/GenBank/DDBJ whole genome shotgun (WGS) entry which is preliminary data.</text>
</comment>
<gene>
    <name evidence="10" type="ORF">A3A33_04225</name>
</gene>
<comment type="similarity">
    <text evidence="2">Belongs to the class-V pyridoxal-phosphate-dependent aminotransferase family. NifS/IscS subfamily.</text>
</comment>
<keyword evidence="5" id="KW-0663">Pyridoxal phosphate</keyword>
<dbReference type="AlphaFoldDB" id="A0A1F8GR64"/>